<feature type="domain" description="XPG-I" evidence="7">
    <location>
        <begin position="143"/>
        <end position="212"/>
    </location>
</feature>
<evidence type="ECO:0000256" key="1">
    <source>
        <dbReference type="ARBA" id="ARBA00022722"/>
    </source>
</evidence>
<dbReference type="SUPFAM" id="SSF47807">
    <property type="entry name" value="5' to 3' exonuclease, C-terminal subdomain"/>
    <property type="match status" value="1"/>
</dbReference>
<dbReference type="GO" id="GO:0046872">
    <property type="term" value="F:metal ion binding"/>
    <property type="evidence" value="ECO:0007669"/>
    <property type="project" value="UniProtKB-KW"/>
</dbReference>
<dbReference type="InterPro" id="IPR036279">
    <property type="entry name" value="5-3_exonuclease_C_sf"/>
</dbReference>
<evidence type="ECO:0000256" key="2">
    <source>
        <dbReference type="ARBA" id="ARBA00022723"/>
    </source>
</evidence>
<evidence type="ECO:0000256" key="6">
    <source>
        <dbReference type="SAM" id="Coils"/>
    </source>
</evidence>
<organism evidence="9">
    <name type="scientific">viral metagenome</name>
    <dbReference type="NCBI Taxonomy" id="1070528"/>
    <lineage>
        <taxon>unclassified sequences</taxon>
        <taxon>metagenomes</taxon>
        <taxon>organismal metagenomes</taxon>
    </lineage>
</organism>
<keyword evidence="1" id="KW-0540">Nuclease</keyword>
<dbReference type="PRINTS" id="PR00853">
    <property type="entry name" value="XPGRADSUPER"/>
</dbReference>
<dbReference type="PANTHER" id="PTHR11081">
    <property type="entry name" value="FLAP ENDONUCLEASE FAMILY MEMBER"/>
    <property type="match status" value="1"/>
</dbReference>
<dbReference type="SMART" id="SM00485">
    <property type="entry name" value="XPGN"/>
    <property type="match status" value="1"/>
</dbReference>
<evidence type="ECO:0000256" key="5">
    <source>
        <dbReference type="ARBA" id="ARBA00022842"/>
    </source>
</evidence>
<dbReference type="InterPro" id="IPR029060">
    <property type="entry name" value="PIN-like_dom_sf"/>
</dbReference>
<keyword evidence="2" id="KW-0479">Metal-binding</keyword>
<dbReference type="SUPFAM" id="SSF88723">
    <property type="entry name" value="PIN domain-like"/>
    <property type="match status" value="1"/>
</dbReference>
<dbReference type="InterPro" id="IPR006086">
    <property type="entry name" value="XPG-I_dom"/>
</dbReference>
<evidence type="ECO:0000259" key="7">
    <source>
        <dbReference type="SMART" id="SM00484"/>
    </source>
</evidence>
<keyword evidence="6" id="KW-0175">Coiled coil</keyword>
<dbReference type="Gene3D" id="3.40.50.1010">
    <property type="entry name" value="5'-nuclease"/>
    <property type="match status" value="1"/>
</dbReference>
<dbReference type="AlphaFoldDB" id="A0A6C0JCE0"/>
<feature type="domain" description="XPG N-terminal" evidence="8">
    <location>
        <begin position="1"/>
        <end position="93"/>
    </location>
</feature>
<dbReference type="EMBL" id="MN740374">
    <property type="protein sequence ID" value="QHU03292.1"/>
    <property type="molecule type" value="Genomic_DNA"/>
</dbReference>
<accession>A0A6C0JCE0</accession>
<keyword evidence="3" id="KW-0255">Endonuclease</keyword>
<sequence length="361" mass="42242">MGIKNLNGLIENYTSSGKVKKHLSSFNNKIFAIDTNVYLYKYLYGKSNHIDGMFFMINKFKKFNITPIFVFDGKPPNEKADTIKNRKIMKDKLKEKLLNLNAQLLLKDDLSEIALLKTEIDNIEKKIMYVNKNVLDKTKELLDLMGITYINADCEAEHYCSKLCKLELVDGVVSEDMDTIACGSRLVIRNFTNKDDFVDAYYLNNILYDMNISYKSFIDLCILLGNDYNNRPRSLNPDEIFDLIKKHNSIENILNDNLLTNWKCEYNTIRNIILLSDVIVNVQKFIKQTNKPYFLDNLLEFLKNNSTIEEKTYRHRINLIYNNNLNKNSKTNINVSSMLNNKYNINNNTYKNYEFENNLGF</sequence>
<dbReference type="Pfam" id="PF00867">
    <property type="entry name" value="XPG_I"/>
    <property type="match status" value="1"/>
</dbReference>
<evidence type="ECO:0000256" key="3">
    <source>
        <dbReference type="ARBA" id="ARBA00022759"/>
    </source>
</evidence>
<dbReference type="Pfam" id="PF00752">
    <property type="entry name" value="XPG_N"/>
    <property type="match status" value="1"/>
</dbReference>
<dbReference type="GO" id="GO:0008409">
    <property type="term" value="F:5'-3' exonuclease activity"/>
    <property type="evidence" value="ECO:0007669"/>
    <property type="project" value="TreeGrafter"/>
</dbReference>
<evidence type="ECO:0000313" key="9">
    <source>
        <dbReference type="EMBL" id="QHU03292.1"/>
    </source>
</evidence>
<dbReference type="Gene3D" id="1.10.150.20">
    <property type="entry name" value="5' to 3' exonuclease, C-terminal subdomain"/>
    <property type="match status" value="1"/>
</dbReference>
<feature type="coiled-coil region" evidence="6">
    <location>
        <begin position="83"/>
        <end position="126"/>
    </location>
</feature>
<dbReference type="GO" id="GO:0017108">
    <property type="term" value="F:5'-flap endonuclease activity"/>
    <property type="evidence" value="ECO:0007669"/>
    <property type="project" value="TreeGrafter"/>
</dbReference>
<evidence type="ECO:0000259" key="8">
    <source>
        <dbReference type="SMART" id="SM00485"/>
    </source>
</evidence>
<reference evidence="9" key="1">
    <citation type="journal article" date="2020" name="Nature">
        <title>Giant virus diversity and host interactions through global metagenomics.</title>
        <authorList>
            <person name="Schulz F."/>
            <person name="Roux S."/>
            <person name="Paez-Espino D."/>
            <person name="Jungbluth S."/>
            <person name="Walsh D.A."/>
            <person name="Denef V.J."/>
            <person name="McMahon K.D."/>
            <person name="Konstantinidis K.T."/>
            <person name="Eloe-Fadrosh E.A."/>
            <person name="Kyrpides N.C."/>
            <person name="Woyke T."/>
        </authorList>
    </citation>
    <scope>NUCLEOTIDE SEQUENCE</scope>
    <source>
        <strain evidence="9">GVMAG-M-3300026093-6</strain>
    </source>
</reference>
<dbReference type="InterPro" id="IPR006085">
    <property type="entry name" value="XPG_DNA_repair_N"/>
</dbReference>
<evidence type="ECO:0000256" key="4">
    <source>
        <dbReference type="ARBA" id="ARBA00022801"/>
    </source>
</evidence>
<evidence type="ECO:0008006" key="10">
    <source>
        <dbReference type="Google" id="ProtNLM"/>
    </source>
</evidence>
<dbReference type="SMART" id="SM00484">
    <property type="entry name" value="XPGI"/>
    <property type="match status" value="1"/>
</dbReference>
<proteinExistence type="predicted"/>
<dbReference type="InterPro" id="IPR006084">
    <property type="entry name" value="XPG/Rad2"/>
</dbReference>
<keyword evidence="5" id="KW-0460">Magnesium</keyword>
<keyword evidence="4" id="KW-0378">Hydrolase</keyword>
<dbReference type="PANTHER" id="PTHR11081:SF9">
    <property type="entry name" value="FLAP ENDONUCLEASE 1"/>
    <property type="match status" value="1"/>
</dbReference>
<name>A0A6C0JCE0_9ZZZZ</name>
<protein>
    <recommendedName>
        <fullName evidence="10">XPG N-terminal domain-containing protein</fullName>
    </recommendedName>
</protein>